<dbReference type="SFLD" id="SFLDG01065">
    <property type="entry name" value="anaerobic_coproporphyrinogen-I"/>
    <property type="match status" value="1"/>
</dbReference>
<dbReference type="PANTHER" id="PTHR13932:SF5">
    <property type="entry name" value="RADICAL S-ADENOSYL METHIONINE DOMAIN-CONTAINING PROTEIN 1, MITOCHONDRIAL"/>
    <property type="match status" value="1"/>
</dbReference>
<dbReference type="InterPro" id="IPR007197">
    <property type="entry name" value="rSAM"/>
</dbReference>
<sequence>MSTTLQISSSEPTRKGFLTNYPPFRYWRPEAIERFIEPRPLNLYIHVPYCIQRCAYCFYKVTTLGDNRKAEIDRYVSALCREIEHAARHFHLGEQPVKTIYFGGGTPTVLSKDNMSRIWEVIHQHFQLEEPEITVEAEPVTLIPSKADHLKALGVNRISMGIQSFADEVVKKTGRVDTEEQAFKAIELAKSTGAVVNVDLMSGLAGDTDELWAYSVERAIESGAHSLTVYKTEVYANAGYYSDIKHKSLTLPSDEDELRFTAHAIERFEKAGYLPVNFFTFTKGGGYMQQHATSSWQGRETYGFGVSAFGLLRGHALQNTSELPRYVALVEEGKLPLARGCRLTARDLMTRDVALGMKLIRFDRKEFQRRYGFDVLSLCGPTVEALAADGLVEVTPDALSLTRKGILWGDYVGHRLAAALETAEASAAPGAPVVSCTV</sequence>
<evidence type="ECO:0000259" key="10">
    <source>
        <dbReference type="PROSITE" id="PS51918"/>
    </source>
</evidence>
<dbReference type="InterPro" id="IPR006638">
    <property type="entry name" value="Elp3/MiaA/NifB-like_rSAM"/>
</dbReference>
<evidence type="ECO:0000313" key="12">
    <source>
        <dbReference type="Proteomes" id="UP000238348"/>
    </source>
</evidence>
<dbReference type="Pfam" id="PF04055">
    <property type="entry name" value="Radical_SAM"/>
    <property type="match status" value="1"/>
</dbReference>
<dbReference type="SFLD" id="SFLDS00029">
    <property type="entry name" value="Radical_SAM"/>
    <property type="match status" value="1"/>
</dbReference>
<evidence type="ECO:0000256" key="6">
    <source>
        <dbReference type="ARBA" id="ARBA00022723"/>
    </source>
</evidence>
<dbReference type="Gene3D" id="3.20.20.70">
    <property type="entry name" value="Aldolase class I"/>
    <property type="match status" value="1"/>
</dbReference>
<comment type="cofactor">
    <cofactor evidence="1">
        <name>[4Fe-4S] cluster</name>
        <dbReference type="ChEBI" id="CHEBI:49883"/>
    </cofactor>
</comment>
<dbReference type="Proteomes" id="UP000238348">
    <property type="component" value="Chromosome"/>
</dbReference>
<keyword evidence="6" id="KW-0479">Metal-binding</keyword>
<dbReference type="SMART" id="SM00729">
    <property type="entry name" value="Elp3"/>
    <property type="match status" value="1"/>
</dbReference>
<evidence type="ECO:0000256" key="2">
    <source>
        <dbReference type="ARBA" id="ARBA00006100"/>
    </source>
</evidence>
<dbReference type="GO" id="GO:0006779">
    <property type="term" value="P:porphyrin-containing compound biosynthetic process"/>
    <property type="evidence" value="ECO:0007669"/>
    <property type="project" value="InterPro"/>
</dbReference>
<evidence type="ECO:0000313" key="11">
    <source>
        <dbReference type="EMBL" id="AUX43565.1"/>
    </source>
</evidence>
<dbReference type="OrthoDB" id="9808022at2"/>
<organism evidence="11 12">
    <name type="scientific">Sorangium cellulosum</name>
    <name type="common">Polyangium cellulosum</name>
    <dbReference type="NCBI Taxonomy" id="56"/>
    <lineage>
        <taxon>Bacteria</taxon>
        <taxon>Pseudomonadati</taxon>
        <taxon>Myxococcota</taxon>
        <taxon>Polyangia</taxon>
        <taxon>Polyangiales</taxon>
        <taxon>Polyangiaceae</taxon>
        <taxon>Sorangium</taxon>
    </lineage>
</organism>
<name>A0A2L0EWB7_SORCE</name>
<evidence type="ECO:0000256" key="9">
    <source>
        <dbReference type="ARBA" id="ARBA00023186"/>
    </source>
</evidence>
<evidence type="ECO:0000256" key="3">
    <source>
        <dbReference type="ARBA" id="ARBA00017228"/>
    </source>
</evidence>
<evidence type="ECO:0000256" key="7">
    <source>
        <dbReference type="ARBA" id="ARBA00023004"/>
    </source>
</evidence>
<dbReference type="InterPro" id="IPR013785">
    <property type="entry name" value="Aldolase_TIM"/>
</dbReference>
<evidence type="ECO:0000256" key="1">
    <source>
        <dbReference type="ARBA" id="ARBA00001966"/>
    </source>
</evidence>
<dbReference type="Pfam" id="PF06969">
    <property type="entry name" value="HemN_C"/>
    <property type="match status" value="1"/>
</dbReference>
<evidence type="ECO:0000256" key="4">
    <source>
        <dbReference type="ARBA" id="ARBA00022617"/>
    </source>
</evidence>
<dbReference type="SFLD" id="SFLDF00562">
    <property type="entry name" value="HemN-like__clustered_with_heat"/>
    <property type="match status" value="1"/>
</dbReference>
<dbReference type="InterPro" id="IPR004559">
    <property type="entry name" value="HemW-like"/>
</dbReference>
<keyword evidence="9" id="KW-0143">Chaperone</keyword>
<proteinExistence type="inferred from homology"/>
<dbReference type="InterPro" id="IPR034505">
    <property type="entry name" value="Coproporphyrinogen-III_oxidase"/>
</dbReference>
<dbReference type="PANTHER" id="PTHR13932">
    <property type="entry name" value="COPROPORPHYRINIGEN III OXIDASE"/>
    <property type="match status" value="1"/>
</dbReference>
<dbReference type="PROSITE" id="PS51918">
    <property type="entry name" value="RADICAL_SAM"/>
    <property type="match status" value="1"/>
</dbReference>
<dbReference type="InterPro" id="IPR010723">
    <property type="entry name" value="HemN_C"/>
</dbReference>
<keyword evidence="7" id="KW-0408">Iron</keyword>
<dbReference type="CDD" id="cd01335">
    <property type="entry name" value="Radical_SAM"/>
    <property type="match status" value="1"/>
</dbReference>
<dbReference type="GO" id="GO:0051539">
    <property type="term" value="F:4 iron, 4 sulfur cluster binding"/>
    <property type="evidence" value="ECO:0007669"/>
    <property type="project" value="InterPro"/>
</dbReference>
<accession>A0A2L0EWB7</accession>
<dbReference type="GO" id="GO:0004109">
    <property type="term" value="F:coproporphyrinogen oxidase activity"/>
    <property type="evidence" value="ECO:0007669"/>
    <property type="project" value="InterPro"/>
</dbReference>
<keyword evidence="5" id="KW-0949">S-adenosyl-L-methionine</keyword>
<gene>
    <name evidence="11" type="primary">cofH</name>
    <name evidence="11" type="ORF">SOCE26_050150</name>
</gene>
<evidence type="ECO:0000256" key="5">
    <source>
        <dbReference type="ARBA" id="ARBA00022691"/>
    </source>
</evidence>
<reference evidence="11 12" key="1">
    <citation type="submission" date="2015-09" db="EMBL/GenBank/DDBJ databases">
        <title>Sorangium comparison.</title>
        <authorList>
            <person name="Zaburannyi N."/>
            <person name="Bunk B."/>
            <person name="Overmann J."/>
            <person name="Mueller R."/>
        </authorList>
    </citation>
    <scope>NUCLEOTIDE SEQUENCE [LARGE SCALE GENOMIC DNA]</scope>
    <source>
        <strain evidence="11 12">So ce26</strain>
    </source>
</reference>
<keyword evidence="4" id="KW-0349">Heme</keyword>
<dbReference type="AlphaFoldDB" id="A0A2L0EWB7"/>
<comment type="similarity">
    <text evidence="2">Belongs to the anaerobic coproporphyrinogen-III oxidase family. HemW subfamily.</text>
</comment>
<dbReference type="EMBL" id="CP012673">
    <property type="protein sequence ID" value="AUX43565.1"/>
    <property type="molecule type" value="Genomic_DNA"/>
</dbReference>
<dbReference type="SUPFAM" id="SSF102114">
    <property type="entry name" value="Radical SAM enzymes"/>
    <property type="match status" value="1"/>
</dbReference>
<feature type="domain" description="Radical SAM core" evidence="10">
    <location>
        <begin position="35"/>
        <end position="269"/>
    </location>
</feature>
<dbReference type="InterPro" id="IPR058240">
    <property type="entry name" value="rSAM_sf"/>
</dbReference>
<dbReference type="RefSeq" id="WP_104982230.1">
    <property type="nucleotide sequence ID" value="NZ_CP012673.1"/>
</dbReference>
<protein>
    <recommendedName>
        <fullName evidence="3">Heme chaperone HemW</fullName>
    </recommendedName>
</protein>
<evidence type="ECO:0000256" key="8">
    <source>
        <dbReference type="ARBA" id="ARBA00023014"/>
    </source>
</evidence>
<dbReference type="GO" id="GO:0046872">
    <property type="term" value="F:metal ion binding"/>
    <property type="evidence" value="ECO:0007669"/>
    <property type="project" value="UniProtKB-KW"/>
</dbReference>
<dbReference type="GO" id="GO:0005737">
    <property type="term" value="C:cytoplasm"/>
    <property type="evidence" value="ECO:0007669"/>
    <property type="project" value="InterPro"/>
</dbReference>
<keyword evidence="8" id="KW-0411">Iron-sulfur</keyword>